<dbReference type="STRING" id="157733.AB986_13215"/>
<dbReference type="CDD" id="cd08172">
    <property type="entry name" value="GlyDH-like"/>
    <property type="match status" value="1"/>
</dbReference>
<keyword evidence="7" id="KW-1185">Reference proteome</keyword>
<comment type="cofactor">
    <cofactor evidence="3">
        <name>Zn(2+)</name>
        <dbReference type="ChEBI" id="CHEBI:29105"/>
    </cofactor>
    <text evidence="3">Binds 1 zinc ion per subunit.</text>
</comment>
<evidence type="ECO:0000259" key="5">
    <source>
        <dbReference type="Pfam" id="PF00465"/>
    </source>
</evidence>
<dbReference type="GO" id="GO:0046872">
    <property type="term" value="F:metal ion binding"/>
    <property type="evidence" value="ECO:0007669"/>
    <property type="project" value="UniProtKB-KW"/>
</dbReference>
<dbReference type="PIRSF" id="PIRSF000112">
    <property type="entry name" value="Glycerol_dehydrogenase"/>
    <property type="match status" value="1"/>
</dbReference>
<dbReference type="PANTHER" id="PTHR43616:SF3">
    <property type="entry name" value="HYDROXYCARBOXYLATE DEHYDROGENASE A"/>
    <property type="match status" value="1"/>
</dbReference>
<feature type="binding site" evidence="4">
    <location>
        <begin position="116"/>
        <end position="119"/>
    </location>
    <ligand>
        <name>NAD(+)</name>
        <dbReference type="ChEBI" id="CHEBI:57540"/>
    </ligand>
</feature>
<dbReference type="PANTHER" id="PTHR43616">
    <property type="entry name" value="GLYCEROL DEHYDROGENASE"/>
    <property type="match status" value="1"/>
</dbReference>
<dbReference type="RefSeq" id="WP_048311584.1">
    <property type="nucleotide sequence ID" value="NZ_CP119526.1"/>
</dbReference>
<dbReference type="AlphaFoldDB" id="A0A0J6CKV8"/>
<keyword evidence="1 3" id="KW-0479">Metal-binding</keyword>
<organism evidence="6 7">
    <name type="scientific">Guptibacillus hwajinpoensis</name>
    <dbReference type="NCBI Taxonomy" id="208199"/>
    <lineage>
        <taxon>Bacteria</taxon>
        <taxon>Bacillati</taxon>
        <taxon>Bacillota</taxon>
        <taxon>Bacilli</taxon>
        <taxon>Bacillales</taxon>
        <taxon>Guptibacillaceae</taxon>
        <taxon>Guptibacillus</taxon>
    </lineage>
</organism>
<feature type="binding site" evidence="3">
    <location>
        <position position="272"/>
    </location>
    <ligand>
        <name>glycerol</name>
        <dbReference type="ChEBI" id="CHEBI:17754"/>
    </ligand>
</feature>
<dbReference type="Proteomes" id="UP000035996">
    <property type="component" value="Unassembled WGS sequence"/>
</dbReference>
<dbReference type="Gene3D" id="1.20.1090.10">
    <property type="entry name" value="Dehydroquinate synthase-like - alpha domain"/>
    <property type="match status" value="1"/>
</dbReference>
<evidence type="ECO:0000256" key="1">
    <source>
        <dbReference type="ARBA" id="ARBA00022723"/>
    </source>
</evidence>
<evidence type="ECO:0000256" key="3">
    <source>
        <dbReference type="PIRSR" id="PIRSR000112-1"/>
    </source>
</evidence>
<dbReference type="Pfam" id="PF00465">
    <property type="entry name" value="Fe-ADH"/>
    <property type="match status" value="1"/>
</dbReference>
<sequence length="365" mass="39942">MEPIQVRATPGYYECRVGVLKELPRLLREGEFKRVFVISGERSWKAAQEYIPDLTDYQAAYSTYNGECSDAEIARQSELASAHGADFILGVGGGKVLDVAKAVGNKIIKDVGLVPTLASTCAATTPLSVKYTDEGEFITYTIFPRSTYLVLVEPEILLRSPVSYLRAGIGDTLAKWYEARALIEGLPSPSVPIQLAYEVAKRCRDVLVTDSERAVHDQQNGELSDAFVRVIETNLLSGGMVGGLGDQYGRIAGAHSIHNGLTHVQKAHTFLHGEKVAYGILVQLVLEGEWEEVRGLFDFYKEVGLPLSLESIGIKPTEIERVSEVIADYATREGESIHFPTSTVVTKKDVSEAIHALEALKITLS</sequence>
<dbReference type="InterPro" id="IPR001670">
    <property type="entry name" value="ADH_Fe/GldA"/>
</dbReference>
<evidence type="ECO:0000313" key="7">
    <source>
        <dbReference type="Proteomes" id="UP000035996"/>
    </source>
</evidence>
<dbReference type="PATRIC" id="fig|157733.3.peg.688"/>
<dbReference type="Gene3D" id="3.40.50.1970">
    <property type="match status" value="1"/>
</dbReference>
<gene>
    <name evidence="6" type="ORF">AB986_13215</name>
</gene>
<feature type="domain" description="Alcohol dehydrogenase iron-type/glycerol dehydrogenase GldA" evidence="5">
    <location>
        <begin position="14"/>
        <end position="149"/>
    </location>
</feature>
<feature type="binding site" evidence="4">
    <location>
        <position position="125"/>
    </location>
    <ligand>
        <name>NAD(+)</name>
        <dbReference type="ChEBI" id="CHEBI:57540"/>
    </ligand>
</feature>
<protein>
    <recommendedName>
        <fullName evidence="5">Alcohol dehydrogenase iron-type/glycerol dehydrogenase GldA domain-containing protein</fullName>
    </recommendedName>
</protein>
<feature type="binding site" evidence="3">
    <location>
        <position position="171"/>
    </location>
    <ligand>
        <name>glycerol</name>
        <dbReference type="ChEBI" id="CHEBI:17754"/>
    </ligand>
</feature>
<feature type="binding site" evidence="4">
    <location>
        <position position="131"/>
    </location>
    <ligand>
        <name>NAD(+)</name>
        <dbReference type="ChEBI" id="CHEBI:57540"/>
    </ligand>
</feature>
<dbReference type="GO" id="GO:0016614">
    <property type="term" value="F:oxidoreductase activity, acting on CH-OH group of donors"/>
    <property type="evidence" value="ECO:0007669"/>
    <property type="project" value="InterPro"/>
</dbReference>
<dbReference type="EMBL" id="LELK01000004">
    <property type="protein sequence ID" value="KMM36871.1"/>
    <property type="molecule type" value="Genomic_DNA"/>
</dbReference>
<proteinExistence type="predicted"/>
<comment type="caution">
    <text evidence="6">The sequence shown here is derived from an EMBL/GenBank/DDBJ whole genome shotgun (WGS) entry which is preliminary data.</text>
</comment>
<accession>A0A0J6CKV8</accession>
<keyword evidence="4" id="KW-0520">NAD</keyword>
<keyword evidence="2" id="KW-0560">Oxidoreductase</keyword>
<feature type="binding site" evidence="3">
    <location>
        <position position="255"/>
    </location>
    <ligand>
        <name>glycerol</name>
        <dbReference type="ChEBI" id="CHEBI:17754"/>
    </ligand>
</feature>
<evidence type="ECO:0000313" key="6">
    <source>
        <dbReference type="EMBL" id="KMM36871.1"/>
    </source>
</evidence>
<keyword evidence="3" id="KW-0862">Zinc</keyword>
<dbReference type="OrthoDB" id="5198708at2"/>
<evidence type="ECO:0000256" key="4">
    <source>
        <dbReference type="PIRSR" id="PIRSR000112-3"/>
    </source>
</evidence>
<reference evidence="6" key="1">
    <citation type="submission" date="2015-06" db="EMBL/GenBank/DDBJ databases">
        <authorList>
            <person name="Liu B."/>
            <person name="Wang J."/>
            <person name="Zhu Y."/>
            <person name="Liu G."/>
            <person name="Chen Q."/>
            <person name="Zheng C."/>
            <person name="Che J."/>
            <person name="Ge C."/>
            <person name="Shi H."/>
            <person name="Pan Z."/>
            <person name="Liu X."/>
        </authorList>
    </citation>
    <scope>NUCLEOTIDE SEQUENCE [LARGE SCALE GENOMIC DNA]</scope>
    <source>
        <strain evidence="6">DSM 16346</strain>
    </source>
</reference>
<name>A0A0J6CKV8_9BACL</name>
<feature type="binding site" evidence="4">
    <location>
        <begin position="94"/>
        <end position="98"/>
    </location>
    <ligand>
        <name>NAD(+)</name>
        <dbReference type="ChEBI" id="CHEBI:57540"/>
    </ligand>
</feature>
<evidence type="ECO:0000256" key="2">
    <source>
        <dbReference type="ARBA" id="ARBA00023002"/>
    </source>
</evidence>
<dbReference type="InterPro" id="IPR016205">
    <property type="entry name" value="Glycerol_DH"/>
</dbReference>
<feature type="binding site" evidence="4">
    <location>
        <position position="127"/>
    </location>
    <ligand>
        <name>NAD(+)</name>
        <dbReference type="ChEBI" id="CHEBI:57540"/>
    </ligand>
</feature>
<dbReference type="SUPFAM" id="SSF56796">
    <property type="entry name" value="Dehydroquinate synthase-like"/>
    <property type="match status" value="1"/>
</dbReference>